<organism evidence="2 3">
    <name type="scientific">Moesziomyces aphidis</name>
    <name type="common">Pseudozyma aphidis</name>
    <dbReference type="NCBI Taxonomy" id="84754"/>
    <lineage>
        <taxon>Eukaryota</taxon>
        <taxon>Fungi</taxon>
        <taxon>Dikarya</taxon>
        <taxon>Basidiomycota</taxon>
        <taxon>Ustilaginomycotina</taxon>
        <taxon>Ustilaginomycetes</taxon>
        <taxon>Ustilaginales</taxon>
        <taxon>Ustilaginaceae</taxon>
        <taxon>Moesziomyces</taxon>
    </lineage>
</organism>
<feature type="chain" id="PRO_5004834713" evidence="1">
    <location>
        <begin position="23"/>
        <end position="134"/>
    </location>
</feature>
<sequence>MRASAHPTLLLRLTWLDVDVVAKATSAVLVFTRASALGQQTSAKSFFSPRLAPSRRDGGGRAQATSQCVALRLPCKRESCYTPLLGRVAATVGEDAHGRANALLHERNDKRVPANPFATAPVPALLFAGLSARG</sequence>
<dbReference type="OrthoDB" id="10383202at2759"/>
<protein>
    <submittedName>
        <fullName evidence="2">Uncharacterized protein</fullName>
    </submittedName>
</protein>
<evidence type="ECO:0000256" key="1">
    <source>
        <dbReference type="SAM" id="SignalP"/>
    </source>
</evidence>
<accession>W3VN37</accession>
<evidence type="ECO:0000313" key="2">
    <source>
        <dbReference type="EMBL" id="ETS62979.1"/>
    </source>
</evidence>
<dbReference type="HOGENOM" id="CLU_1897104_0_0_1"/>
<dbReference type="AlphaFoldDB" id="W3VN37"/>
<keyword evidence="3" id="KW-1185">Reference proteome</keyword>
<name>W3VN37_MOEAP</name>
<gene>
    <name evidence="2" type="ORF">PaG_02749</name>
</gene>
<keyword evidence="1" id="KW-0732">Signal</keyword>
<comment type="caution">
    <text evidence="2">The sequence shown here is derived from an EMBL/GenBank/DDBJ whole genome shotgun (WGS) entry which is preliminary data.</text>
</comment>
<dbReference type="EMBL" id="AWNI01000009">
    <property type="protein sequence ID" value="ETS62979.1"/>
    <property type="molecule type" value="Genomic_DNA"/>
</dbReference>
<reference evidence="2 3" key="1">
    <citation type="journal article" date="2014" name="Genome Announc.">
        <title>Genome sequence of the basidiomycetous fungus Pseudozyma aphidis DSM70725, an efficient producer of biosurfactant mannosylerythritol lipids.</title>
        <authorList>
            <person name="Lorenz S."/>
            <person name="Guenther M."/>
            <person name="Grumaz C."/>
            <person name="Rupp S."/>
            <person name="Zibek S."/>
            <person name="Sohn K."/>
        </authorList>
    </citation>
    <scope>NUCLEOTIDE SEQUENCE [LARGE SCALE GENOMIC DNA]</scope>
    <source>
        <strain evidence="3">ATCC 32657 / CBS 517.83 / DSM 70725 / JCM 10318 / NBRC 10182 / NRRL Y-7954 / St-0401</strain>
    </source>
</reference>
<feature type="signal peptide" evidence="1">
    <location>
        <begin position="1"/>
        <end position="22"/>
    </location>
</feature>
<proteinExistence type="predicted"/>
<evidence type="ECO:0000313" key="3">
    <source>
        <dbReference type="Proteomes" id="UP000019462"/>
    </source>
</evidence>
<dbReference type="Proteomes" id="UP000019462">
    <property type="component" value="Unassembled WGS sequence"/>
</dbReference>